<keyword evidence="4" id="KW-1185">Reference proteome</keyword>
<feature type="transmembrane region" description="Helical" evidence="1">
    <location>
        <begin position="280"/>
        <end position="296"/>
    </location>
</feature>
<evidence type="ECO:0000259" key="2">
    <source>
        <dbReference type="Pfam" id="PF00892"/>
    </source>
</evidence>
<feature type="transmembrane region" description="Helical" evidence="1">
    <location>
        <begin position="250"/>
        <end position="268"/>
    </location>
</feature>
<feature type="transmembrane region" description="Helical" evidence="1">
    <location>
        <begin position="38"/>
        <end position="56"/>
    </location>
</feature>
<dbReference type="RefSeq" id="WP_345271359.1">
    <property type="nucleotide sequence ID" value="NZ_BAABHB010000021.1"/>
</dbReference>
<dbReference type="SUPFAM" id="SSF103481">
    <property type="entry name" value="Multidrug resistance efflux transporter EmrE"/>
    <property type="match status" value="2"/>
</dbReference>
<dbReference type="InterPro" id="IPR037185">
    <property type="entry name" value="EmrE-like"/>
</dbReference>
<keyword evidence="1" id="KW-0812">Transmembrane</keyword>
<feature type="transmembrane region" description="Helical" evidence="1">
    <location>
        <begin position="68"/>
        <end position="90"/>
    </location>
</feature>
<keyword evidence="1" id="KW-1133">Transmembrane helix</keyword>
<feature type="transmembrane region" description="Helical" evidence="1">
    <location>
        <begin position="224"/>
        <end position="244"/>
    </location>
</feature>
<dbReference type="Gene3D" id="1.10.3730.20">
    <property type="match status" value="1"/>
</dbReference>
<dbReference type="Pfam" id="PF00892">
    <property type="entry name" value="EamA"/>
    <property type="match status" value="2"/>
</dbReference>
<dbReference type="InterPro" id="IPR000620">
    <property type="entry name" value="EamA_dom"/>
</dbReference>
<dbReference type="EMBL" id="BAABHB010000021">
    <property type="protein sequence ID" value="GAA4420345.1"/>
    <property type="molecule type" value="Genomic_DNA"/>
</dbReference>
<accession>A0ABP8L0G0</accession>
<feature type="transmembrane region" description="Helical" evidence="1">
    <location>
        <begin position="189"/>
        <end position="212"/>
    </location>
</feature>
<feature type="transmembrane region" description="Helical" evidence="1">
    <location>
        <begin position="123"/>
        <end position="140"/>
    </location>
</feature>
<evidence type="ECO:0000313" key="4">
    <source>
        <dbReference type="Proteomes" id="UP001500936"/>
    </source>
</evidence>
<reference evidence="4" key="1">
    <citation type="journal article" date="2019" name="Int. J. Syst. Evol. Microbiol.">
        <title>The Global Catalogue of Microorganisms (GCM) 10K type strain sequencing project: providing services to taxonomists for standard genome sequencing and annotation.</title>
        <authorList>
            <consortium name="The Broad Institute Genomics Platform"/>
            <consortium name="The Broad Institute Genome Sequencing Center for Infectious Disease"/>
            <person name="Wu L."/>
            <person name="Ma J."/>
        </authorList>
    </citation>
    <scope>NUCLEOTIDE SEQUENCE [LARGE SCALE GENOMIC DNA]</scope>
    <source>
        <strain evidence="4">JCM 17925</strain>
    </source>
</reference>
<dbReference type="Proteomes" id="UP001500936">
    <property type="component" value="Unassembled WGS sequence"/>
</dbReference>
<feature type="domain" description="EamA" evidence="2">
    <location>
        <begin position="163"/>
        <end position="294"/>
    </location>
</feature>
<comment type="caution">
    <text evidence="3">The sequence shown here is derived from an EMBL/GenBank/DDBJ whole genome shotgun (WGS) entry which is preliminary data.</text>
</comment>
<evidence type="ECO:0000313" key="3">
    <source>
        <dbReference type="EMBL" id="GAA4420345.1"/>
    </source>
</evidence>
<sequence>MLLTILTLTSLAIIVRIVSNPLSNVFQKQLTQRSAEPLFITSATYGFLSVLCLFFWQEINFSALPAAFWWNAIIISLLAVLGNVFLVKALKTGDLSVLGPINAYKAVVSIVFGIILLNEIPSWAGTLGVVLIVVGSYFVLDSGRRGPGFSWALLKQPEIQYRLAALVCSAIEAVFIKKAMLLSSPVTVFVFWCVLGFILTLLWIVLALRGNWKEQVRLLSSQKITYLALFLSVGLMQFSTNVAFGGTQVGYALALFQTSALLSVLFGYQFFKERNIVQKLVGAAIMVTGAVLIVVFK</sequence>
<name>A0ABP8L0G0_9BACT</name>
<organism evidence="3 4">
    <name type="scientific">Nibrella viscosa</name>
    <dbReference type="NCBI Taxonomy" id="1084524"/>
    <lineage>
        <taxon>Bacteria</taxon>
        <taxon>Pseudomonadati</taxon>
        <taxon>Bacteroidota</taxon>
        <taxon>Cytophagia</taxon>
        <taxon>Cytophagales</taxon>
        <taxon>Spirosomataceae</taxon>
        <taxon>Nibrella</taxon>
    </lineage>
</organism>
<gene>
    <name evidence="3" type="ORF">GCM10023187_55510</name>
</gene>
<feature type="transmembrane region" description="Helical" evidence="1">
    <location>
        <begin position="97"/>
        <end position="117"/>
    </location>
</feature>
<feature type="domain" description="EamA" evidence="2">
    <location>
        <begin position="22"/>
        <end position="140"/>
    </location>
</feature>
<keyword evidence="1" id="KW-0472">Membrane</keyword>
<protein>
    <recommendedName>
        <fullName evidence="2">EamA domain-containing protein</fullName>
    </recommendedName>
</protein>
<proteinExistence type="predicted"/>
<evidence type="ECO:0000256" key="1">
    <source>
        <dbReference type="SAM" id="Phobius"/>
    </source>
</evidence>
<feature type="transmembrane region" description="Helical" evidence="1">
    <location>
        <begin position="6"/>
        <end position="26"/>
    </location>
</feature>